<accession>A0A2M8LG77</accession>
<evidence type="ECO:0000313" key="2">
    <source>
        <dbReference type="Proteomes" id="UP000231436"/>
    </source>
</evidence>
<protein>
    <recommendedName>
        <fullName evidence="3">UDP-N-acetylglucosamine kinase</fullName>
    </recommendedName>
</protein>
<dbReference type="EMBL" id="PFEU01000018">
    <property type="protein sequence ID" value="PJE76464.1"/>
    <property type="molecule type" value="Genomic_DNA"/>
</dbReference>
<name>A0A2M8LG77_9BACT</name>
<dbReference type="InterPro" id="IPR027417">
    <property type="entry name" value="P-loop_NTPase"/>
</dbReference>
<dbReference type="Gene3D" id="3.40.50.300">
    <property type="entry name" value="P-loop containing nucleotide triphosphate hydrolases"/>
    <property type="match status" value="1"/>
</dbReference>
<organism evidence="1 2">
    <name type="scientific">Candidatus Uhrbacteria bacterium CG10_big_fil_rev_8_21_14_0_10_48_16</name>
    <dbReference type="NCBI Taxonomy" id="1975038"/>
    <lineage>
        <taxon>Bacteria</taxon>
        <taxon>Candidatus Uhriibacteriota</taxon>
    </lineage>
</organism>
<dbReference type="AlphaFoldDB" id="A0A2M8LG77"/>
<proteinExistence type="predicted"/>
<dbReference type="Proteomes" id="UP000231436">
    <property type="component" value="Unassembled WGS sequence"/>
</dbReference>
<comment type="caution">
    <text evidence="1">The sequence shown here is derived from an EMBL/GenBank/DDBJ whole genome shotgun (WGS) entry which is preliminary data.</text>
</comment>
<evidence type="ECO:0000313" key="1">
    <source>
        <dbReference type="EMBL" id="PJE76464.1"/>
    </source>
</evidence>
<gene>
    <name evidence="1" type="ORF">COV05_03800</name>
</gene>
<dbReference type="SUPFAM" id="SSF52540">
    <property type="entry name" value="P-loop containing nucleoside triphosphate hydrolases"/>
    <property type="match status" value="1"/>
</dbReference>
<reference evidence="2" key="1">
    <citation type="submission" date="2017-09" db="EMBL/GenBank/DDBJ databases">
        <title>Depth-based differentiation of microbial function through sediment-hosted aquifers and enrichment of novel symbionts in the deep terrestrial subsurface.</title>
        <authorList>
            <person name="Probst A.J."/>
            <person name="Ladd B."/>
            <person name="Jarett J.K."/>
            <person name="Geller-Mcgrath D.E."/>
            <person name="Sieber C.M.K."/>
            <person name="Emerson J.B."/>
            <person name="Anantharaman K."/>
            <person name="Thomas B.C."/>
            <person name="Malmstrom R."/>
            <person name="Stieglmeier M."/>
            <person name="Klingl A."/>
            <person name="Woyke T."/>
            <person name="Ryan C.M."/>
            <person name="Banfield J.F."/>
        </authorList>
    </citation>
    <scope>NUCLEOTIDE SEQUENCE [LARGE SCALE GENOMIC DNA]</scope>
</reference>
<sequence>MIYLIGGAPRCGKTTIAQQLSKRLRVPWISADALESIVVEYFSDQELDRRLPKRRMRVQTKHSNDLMYNTFTAKQIVNAYRTQAKATQKAIEMLTLVQEQEGQDYIIEGYQVHPALMKKLIKKYGTHQVRALVVTRFDVEGIVKGCLSHKAKSDWFTQKTKDPAIYPKIATMIAEYSRTFERDAKKQGIETINMDRDFNGSVKEAVRRLEGKRKKI</sequence>
<evidence type="ECO:0008006" key="3">
    <source>
        <dbReference type="Google" id="ProtNLM"/>
    </source>
</evidence>